<dbReference type="Proteomes" id="UP000179807">
    <property type="component" value="Unassembled WGS sequence"/>
</dbReference>
<dbReference type="VEuPathDB" id="TrichDB:TRFO_27999"/>
<evidence type="ECO:0000256" key="1">
    <source>
        <dbReference type="SAM" id="MobiDB-lite"/>
    </source>
</evidence>
<sequence>MGRKAKEANRLKTIIFDNSDGSVDVFHINEQGVLENADIIKNMRAPRNSYKRQTENRQNSFDDNSNNLNEKINSANLGRYSKRKACKEARIDLPQYISDIQNRDKPQVNLTSCGTEIADYSTLPFSLPSSANISEQISSEPSASVSRQSSEQSEPLINHQNIDSSQKVTTTIDNDYIRNYVRHNYPVTERAMFHQLFTGLGLGVSVDDFIDLQNSRQRIMFVEDFCPPCFVP</sequence>
<gene>
    <name evidence="2" type="ORF">TRFO_27999</name>
</gene>
<protein>
    <submittedName>
        <fullName evidence="2">Uncharacterized protein</fullName>
    </submittedName>
</protein>
<evidence type="ECO:0000313" key="2">
    <source>
        <dbReference type="EMBL" id="OHT04544.1"/>
    </source>
</evidence>
<organism evidence="2 3">
    <name type="scientific">Tritrichomonas foetus</name>
    <dbReference type="NCBI Taxonomy" id="1144522"/>
    <lineage>
        <taxon>Eukaryota</taxon>
        <taxon>Metamonada</taxon>
        <taxon>Parabasalia</taxon>
        <taxon>Tritrichomonadida</taxon>
        <taxon>Tritrichomonadidae</taxon>
        <taxon>Tritrichomonas</taxon>
    </lineage>
</organism>
<accession>A0A1J4K181</accession>
<feature type="region of interest" description="Disordered" evidence="1">
    <location>
        <begin position="133"/>
        <end position="165"/>
    </location>
</feature>
<evidence type="ECO:0000313" key="3">
    <source>
        <dbReference type="Proteomes" id="UP000179807"/>
    </source>
</evidence>
<dbReference type="RefSeq" id="XP_068357680.1">
    <property type="nucleotide sequence ID" value="XM_068505897.1"/>
</dbReference>
<feature type="compositionally biased region" description="Polar residues" evidence="1">
    <location>
        <begin position="56"/>
        <end position="70"/>
    </location>
</feature>
<keyword evidence="3" id="KW-1185">Reference proteome</keyword>
<name>A0A1J4K181_9EUKA</name>
<comment type="caution">
    <text evidence="2">The sequence shown here is derived from an EMBL/GenBank/DDBJ whole genome shotgun (WGS) entry which is preliminary data.</text>
</comment>
<feature type="compositionally biased region" description="Low complexity" evidence="1">
    <location>
        <begin position="138"/>
        <end position="155"/>
    </location>
</feature>
<feature type="region of interest" description="Disordered" evidence="1">
    <location>
        <begin position="46"/>
        <end position="70"/>
    </location>
</feature>
<proteinExistence type="predicted"/>
<dbReference type="GeneID" id="94840601"/>
<dbReference type="AlphaFoldDB" id="A0A1J4K181"/>
<dbReference type="EMBL" id="MLAK01000790">
    <property type="protein sequence ID" value="OHT04544.1"/>
    <property type="molecule type" value="Genomic_DNA"/>
</dbReference>
<reference evidence="2" key="1">
    <citation type="submission" date="2016-10" db="EMBL/GenBank/DDBJ databases">
        <authorList>
            <person name="Benchimol M."/>
            <person name="Almeida L.G."/>
            <person name="Vasconcelos A.T."/>
            <person name="Perreira-Neves A."/>
            <person name="Rosa I.A."/>
            <person name="Tasca T."/>
            <person name="Bogo M.R."/>
            <person name="de Souza W."/>
        </authorList>
    </citation>
    <scope>NUCLEOTIDE SEQUENCE [LARGE SCALE GENOMIC DNA]</scope>
    <source>
        <strain evidence="2">K</strain>
    </source>
</reference>